<dbReference type="Proteomes" id="UP000254134">
    <property type="component" value="Unassembled WGS sequence"/>
</dbReference>
<keyword evidence="5" id="KW-1003">Cell membrane</keyword>
<sequence length="331" mass="36165">MSASRHRHPRELGPSEIAGILASEDTEGDARVRKFDFYRPNKFSKEQLRTIELLHETFGRLASIPLSAALRAGVEFRVLAAEECTNGEFHETLGPDALVAVVQSPPLPGNSVLGLRSGFALTLVDRLLGGSGDPGAGEDADGAPRESTDIEIALLNRTVERMLGSLSEAWQAIAPLAFKLTGIEPSAQFAQAVAGAEMGMMLRLEMTVGEHSGEIFLLMPYLTLEPVLQKLSVQEYFSRRHQDARQERQDMHEELPRVPITLRAELGRVRLTYGAVRALRPGAVLRLGVESEAEIGIWTGSEQVFRARPGRSGRRSIVQITRPAGGESPRS</sequence>
<reference evidence="11 12" key="1">
    <citation type="submission" date="2018-07" db="EMBL/GenBank/DDBJ databases">
        <title>High-quality-draft genome sequence of Gaiella occulta.</title>
        <authorList>
            <person name="Severino R."/>
            <person name="Froufe H.J.C."/>
            <person name="Rainey F.A."/>
            <person name="Barroso C."/>
            <person name="Albuquerque L."/>
            <person name="Lobo-Da-Cunha A."/>
            <person name="Da Costa M.S."/>
            <person name="Egas C."/>
        </authorList>
    </citation>
    <scope>NUCLEOTIDE SEQUENCE [LARGE SCALE GENOMIC DNA]</scope>
    <source>
        <strain evidence="11 12">F2-233</strain>
    </source>
</reference>
<dbReference type="Gene3D" id="3.40.1550.10">
    <property type="entry name" value="CheC-like"/>
    <property type="match status" value="1"/>
</dbReference>
<dbReference type="PRINTS" id="PR00955">
    <property type="entry name" value="FLGMOTORFLIM"/>
</dbReference>
<dbReference type="InterPro" id="IPR036429">
    <property type="entry name" value="SpoA-like_sf"/>
</dbReference>
<keyword evidence="12" id="KW-1185">Reference proteome</keyword>
<dbReference type="GO" id="GO:0050918">
    <property type="term" value="P:positive chemotaxis"/>
    <property type="evidence" value="ECO:0007669"/>
    <property type="project" value="TreeGrafter"/>
</dbReference>
<dbReference type="PANTHER" id="PTHR30034">
    <property type="entry name" value="FLAGELLAR MOTOR SWITCH PROTEIN FLIM"/>
    <property type="match status" value="1"/>
</dbReference>
<name>A0A7M2Z133_9ACTN</name>
<keyword evidence="7" id="KW-0283">Flagellar rotation</keyword>
<dbReference type="CDD" id="cd17908">
    <property type="entry name" value="FliM"/>
    <property type="match status" value="1"/>
</dbReference>
<dbReference type="GO" id="GO:0071978">
    <property type="term" value="P:bacterial-type flagellum-dependent swarming motility"/>
    <property type="evidence" value="ECO:0007669"/>
    <property type="project" value="TreeGrafter"/>
</dbReference>
<evidence type="ECO:0000259" key="10">
    <source>
        <dbReference type="Pfam" id="PF01052"/>
    </source>
</evidence>
<evidence type="ECO:0000256" key="9">
    <source>
        <dbReference type="ARBA" id="ARBA00023143"/>
    </source>
</evidence>
<feature type="domain" description="Flagellar motor switch protein FliN-like C-terminal" evidence="10">
    <location>
        <begin position="254"/>
        <end position="323"/>
    </location>
</feature>
<accession>A0A7M2Z133</accession>
<dbReference type="PANTHER" id="PTHR30034:SF6">
    <property type="entry name" value="YOP PROTEINS TRANSLOCATION PROTEIN Q"/>
    <property type="match status" value="1"/>
</dbReference>
<evidence type="ECO:0000313" key="11">
    <source>
        <dbReference type="EMBL" id="RDI75991.1"/>
    </source>
</evidence>
<dbReference type="Pfam" id="PF01052">
    <property type="entry name" value="FliMN_C"/>
    <property type="match status" value="1"/>
</dbReference>
<organism evidence="11 12">
    <name type="scientific">Gaiella occulta</name>
    <dbReference type="NCBI Taxonomy" id="1002870"/>
    <lineage>
        <taxon>Bacteria</taxon>
        <taxon>Bacillati</taxon>
        <taxon>Actinomycetota</taxon>
        <taxon>Thermoleophilia</taxon>
        <taxon>Gaiellales</taxon>
        <taxon>Gaiellaceae</taxon>
        <taxon>Gaiella</taxon>
    </lineage>
</organism>
<dbReference type="InterPro" id="IPR028976">
    <property type="entry name" value="CheC-like_sf"/>
</dbReference>
<keyword evidence="8" id="KW-0472">Membrane</keyword>
<proteinExistence type="inferred from homology"/>
<dbReference type="SUPFAM" id="SSF103039">
    <property type="entry name" value="CheC-like"/>
    <property type="match status" value="1"/>
</dbReference>
<dbReference type="GO" id="GO:0009425">
    <property type="term" value="C:bacterial-type flagellum basal body"/>
    <property type="evidence" value="ECO:0007669"/>
    <property type="project" value="UniProtKB-SubCell"/>
</dbReference>
<evidence type="ECO:0000313" key="12">
    <source>
        <dbReference type="Proteomes" id="UP000254134"/>
    </source>
</evidence>
<dbReference type="Pfam" id="PF02154">
    <property type="entry name" value="FliM"/>
    <property type="match status" value="1"/>
</dbReference>
<evidence type="ECO:0000256" key="1">
    <source>
        <dbReference type="ARBA" id="ARBA00004117"/>
    </source>
</evidence>
<gene>
    <name evidence="11" type="ORF">Gocc_0410</name>
</gene>
<keyword evidence="6" id="KW-0145">Chemotaxis</keyword>
<evidence type="ECO:0000256" key="8">
    <source>
        <dbReference type="ARBA" id="ARBA00023136"/>
    </source>
</evidence>
<dbReference type="AlphaFoldDB" id="A0A7M2Z133"/>
<dbReference type="RefSeq" id="WP_114794858.1">
    <property type="nucleotide sequence ID" value="NZ_QQZY01000001.1"/>
</dbReference>
<keyword evidence="11" id="KW-0282">Flagellum</keyword>
<evidence type="ECO:0000256" key="2">
    <source>
        <dbReference type="ARBA" id="ARBA00004202"/>
    </source>
</evidence>
<protein>
    <recommendedName>
        <fullName evidence="4">Flagellar motor switch protein FliM</fullName>
    </recommendedName>
</protein>
<dbReference type="InterPro" id="IPR001689">
    <property type="entry name" value="Flag_FliM"/>
</dbReference>
<keyword evidence="9" id="KW-0975">Bacterial flagellum</keyword>
<dbReference type="OrthoDB" id="5241113at2"/>
<evidence type="ECO:0000256" key="7">
    <source>
        <dbReference type="ARBA" id="ARBA00022779"/>
    </source>
</evidence>
<evidence type="ECO:0000256" key="3">
    <source>
        <dbReference type="ARBA" id="ARBA00011049"/>
    </source>
</evidence>
<evidence type="ECO:0000256" key="6">
    <source>
        <dbReference type="ARBA" id="ARBA00022500"/>
    </source>
</evidence>
<comment type="caution">
    <text evidence="11">The sequence shown here is derived from an EMBL/GenBank/DDBJ whole genome shotgun (WGS) entry which is preliminary data.</text>
</comment>
<dbReference type="PIRSF" id="PIRSF002888">
    <property type="entry name" value="FliM"/>
    <property type="match status" value="1"/>
</dbReference>
<dbReference type="Gene3D" id="2.30.330.10">
    <property type="entry name" value="SpoA-like"/>
    <property type="match status" value="1"/>
</dbReference>
<dbReference type="GO" id="GO:0003774">
    <property type="term" value="F:cytoskeletal motor activity"/>
    <property type="evidence" value="ECO:0007669"/>
    <property type="project" value="InterPro"/>
</dbReference>
<reference evidence="12" key="2">
    <citation type="journal article" date="2019" name="MicrobiologyOpen">
        <title>High-quality draft genome sequence of Gaiella occulta isolated from a 150 meter deep mineral water borehole and comparison with the genome sequences of other deep-branching lineages of the phylum Actinobacteria.</title>
        <authorList>
            <person name="Severino R."/>
            <person name="Froufe H.J.C."/>
            <person name="Barroso C."/>
            <person name="Albuquerque L."/>
            <person name="Lobo-da-Cunha A."/>
            <person name="da Costa M.S."/>
            <person name="Egas C."/>
        </authorList>
    </citation>
    <scope>NUCLEOTIDE SEQUENCE [LARGE SCALE GENOMIC DNA]</scope>
    <source>
        <strain evidence="12">F2-233</strain>
    </source>
</reference>
<dbReference type="EMBL" id="QQZY01000001">
    <property type="protein sequence ID" value="RDI75991.1"/>
    <property type="molecule type" value="Genomic_DNA"/>
</dbReference>
<comment type="similarity">
    <text evidence="3">Belongs to the FliM family.</text>
</comment>
<keyword evidence="11" id="KW-0969">Cilium</keyword>
<evidence type="ECO:0000256" key="4">
    <source>
        <dbReference type="ARBA" id="ARBA00021898"/>
    </source>
</evidence>
<evidence type="ECO:0000256" key="5">
    <source>
        <dbReference type="ARBA" id="ARBA00022475"/>
    </source>
</evidence>
<comment type="subcellular location">
    <subcellularLocation>
        <location evidence="1">Bacterial flagellum basal body</location>
    </subcellularLocation>
    <subcellularLocation>
        <location evidence="2">Cell membrane</location>
        <topology evidence="2">Peripheral membrane protein</topology>
    </subcellularLocation>
</comment>
<dbReference type="GO" id="GO:0005886">
    <property type="term" value="C:plasma membrane"/>
    <property type="evidence" value="ECO:0007669"/>
    <property type="project" value="UniProtKB-SubCell"/>
</dbReference>
<dbReference type="SUPFAM" id="SSF101801">
    <property type="entry name" value="Surface presentation of antigens (SPOA)"/>
    <property type="match status" value="1"/>
</dbReference>
<keyword evidence="11" id="KW-0966">Cell projection</keyword>
<dbReference type="InterPro" id="IPR001543">
    <property type="entry name" value="FliN-like_C"/>
</dbReference>